<keyword evidence="3" id="KW-0548">Nucleotidyltransferase</keyword>
<evidence type="ECO:0000256" key="4">
    <source>
        <dbReference type="ARBA" id="ARBA00023056"/>
    </source>
</evidence>
<keyword evidence="4" id="KW-0320">Glycogen biosynthesis</keyword>
<organism evidence="7 8">
    <name type="scientific">Tessaracoccus lapidicaptus</name>
    <dbReference type="NCBI Taxonomy" id="1427523"/>
    <lineage>
        <taxon>Bacteria</taxon>
        <taxon>Bacillati</taxon>
        <taxon>Actinomycetota</taxon>
        <taxon>Actinomycetes</taxon>
        <taxon>Propionibacteriales</taxon>
        <taxon>Propionibacteriaceae</taxon>
        <taxon>Tessaracoccus</taxon>
    </lineage>
</organism>
<comment type="caution">
    <text evidence="7">The sequence shown here is derived from an EMBL/GenBank/DDBJ whole genome shotgun (WGS) entry which is preliminary data.</text>
</comment>
<dbReference type="RefSeq" id="WP_068749775.1">
    <property type="nucleotide sequence ID" value="NZ_LR214441.1"/>
</dbReference>
<evidence type="ECO:0000259" key="5">
    <source>
        <dbReference type="Pfam" id="PF00483"/>
    </source>
</evidence>
<dbReference type="Pfam" id="PF00483">
    <property type="entry name" value="NTP_transferase"/>
    <property type="match status" value="1"/>
</dbReference>
<dbReference type="AlphaFoldDB" id="A0A1C0ARZ5"/>
<evidence type="ECO:0000259" key="6">
    <source>
        <dbReference type="Pfam" id="PF24894"/>
    </source>
</evidence>
<keyword evidence="2" id="KW-0808">Transferase</keyword>
<dbReference type="SUPFAM" id="SSF51161">
    <property type="entry name" value="Trimeric LpxA-like enzymes"/>
    <property type="match status" value="1"/>
</dbReference>
<protein>
    <submittedName>
        <fullName evidence="7">Uncharacterized protein</fullName>
    </submittedName>
</protein>
<dbReference type="CDD" id="cd02508">
    <property type="entry name" value="ADP_Glucose_PP"/>
    <property type="match status" value="1"/>
</dbReference>
<keyword evidence="8" id="KW-1185">Reference proteome</keyword>
<dbReference type="GO" id="GO:0005978">
    <property type="term" value="P:glycogen biosynthetic process"/>
    <property type="evidence" value="ECO:0007669"/>
    <property type="project" value="UniProtKB-KW"/>
</dbReference>
<evidence type="ECO:0000256" key="3">
    <source>
        <dbReference type="ARBA" id="ARBA00022695"/>
    </source>
</evidence>
<evidence type="ECO:0000313" key="8">
    <source>
        <dbReference type="Proteomes" id="UP000093501"/>
    </source>
</evidence>
<dbReference type="SUPFAM" id="SSF53448">
    <property type="entry name" value="Nucleotide-diphospho-sugar transferases"/>
    <property type="match status" value="1"/>
</dbReference>
<comment type="similarity">
    <text evidence="1">Belongs to the bacterial/plant glucose-1-phosphate adenylyltransferase family.</text>
</comment>
<dbReference type="Pfam" id="PF24894">
    <property type="entry name" value="Hexapep_GlmU"/>
    <property type="match status" value="1"/>
</dbReference>
<dbReference type="GO" id="GO:0008878">
    <property type="term" value="F:glucose-1-phosphate adenylyltransferase activity"/>
    <property type="evidence" value="ECO:0007669"/>
    <property type="project" value="InterPro"/>
</dbReference>
<reference evidence="8" key="1">
    <citation type="submission" date="2016-07" db="EMBL/GenBank/DDBJ databases">
        <authorList>
            <person name="Florea S."/>
            <person name="Webb J.S."/>
            <person name="Jaromczyk J."/>
            <person name="Schardl C.L."/>
        </authorList>
    </citation>
    <scope>NUCLEOTIDE SEQUENCE [LARGE SCALE GENOMIC DNA]</scope>
    <source>
        <strain evidence="8">IPBSL-7</strain>
    </source>
</reference>
<dbReference type="PANTHER" id="PTHR43523:SF2">
    <property type="entry name" value="GLUCOSE-1-PHOSPHATE ADENYLYLTRANSFERASE"/>
    <property type="match status" value="1"/>
</dbReference>
<accession>A0A1C0ARZ5</accession>
<dbReference type="InterPro" id="IPR056818">
    <property type="entry name" value="GlmU/GlgC-like_hexapep"/>
</dbReference>
<dbReference type="CDD" id="cd04651">
    <property type="entry name" value="LbH_G1P_AT_C"/>
    <property type="match status" value="1"/>
</dbReference>
<proteinExistence type="inferred from homology"/>
<dbReference type="EMBL" id="MBQD01000003">
    <property type="protein sequence ID" value="OCL37050.1"/>
    <property type="molecule type" value="Genomic_DNA"/>
</dbReference>
<dbReference type="Gene3D" id="2.160.10.10">
    <property type="entry name" value="Hexapeptide repeat proteins"/>
    <property type="match status" value="1"/>
</dbReference>
<dbReference type="InterPro" id="IPR029044">
    <property type="entry name" value="Nucleotide-diphossugar_trans"/>
</dbReference>
<feature type="domain" description="Nucleotidyl transferase" evidence="5">
    <location>
        <begin position="8"/>
        <end position="268"/>
    </location>
</feature>
<evidence type="ECO:0000313" key="7">
    <source>
        <dbReference type="EMBL" id="OCL37050.1"/>
    </source>
</evidence>
<dbReference type="InterPro" id="IPR011004">
    <property type="entry name" value="Trimer_LpxA-like_sf"/>
</dbReference>
<dbReference type="InterPro" id="IPR011831">
    <property type="entry name" value="ADP-Glc_PPase"/>
</dbReference>
<feature type="domain" description="Glucose-1-phosphate adenylyltransferase/Bifunctional protein GlmU-like C-terminal hexapeptide" evidence="6">
    <location>
        <begin position="296"/>
        <end position="371"/>
    </location>
</feature>
<sequence length="408" mass="44555">MSRPRVLALVMAGGEGGRMEVLTDRRAKPALPFAGVYRLIDLPLSNLRNSGIDDVWIVAQYEVQTVVDVVAGGRPWDLDRTHGGLRFITPEQRRDLEEEAGWHEGNADAIHQTRDHIRELDPDVVLVLSADHVYRLDFSEVVAAHLDREADLTIVSTRVPIGQAPHHGVVVVDDDGRVTGFAHKPEDPPSDIVTTEVFAYRTAALLGTLESLARELGSGSSTNLGDFGEHLVPRLVEDGSVHDFRLGGYWRDLGRPETYFAAHMDLLEERPELQLDDRTWPIFTRDHQRLPARVRRGAVIENSLVSPGCVIDGTVRDSVLGPGVTVAAGAVVEHAVVLADVEIREEAQVRFAVVDESAVVGKGAEVGEDLAGEVSTEDLVLVGMGAHVRGRRKLRRGDRVEPAGGGRD</sequence>
<gene>
    <name evidence="7" type="ORF">BCR15_12390</name>
</gene>
<dbReference type="PANTHER" id="PTHR43523">
    <property type="entry name" value="GLUCOSE-1-PHOSPHATE ADENYLYLTRANSFERASE-RELATED"/>
    <property type="match status" value="1"/>
</dbReference>
<dbReference type="Gene3D" id="3.90.550.10">
    <property type="entry name" value="Spore Coat Polysaccharide Biosynthesis Protein SpsA, Chain A"/>
    <property type="match status" value="1"/>
</dbReference>
<dbReference type="Proteomes" id="UP000093501">
    <property type="component" value="Unassembled WGS sequence"/>
</dbReference>
<dbReference type="InterPro" id="IPR005835">
    <property type="entry name" value="NTP_transferase_dom"/>
</dbReference>
<evidence type="ECO:0000256" key="2">
    <source>
        <dbReference type="ARBA" id="ARBA00022679"/>
    </source>
</evidence>
<evidence type="ECO:0000256" key="1">
    <source>
        <dbReference type="ARBA" id="ARBA00010443"/>
    </source>
</evidence>
<name>A0A1C0ARZ5_9ACTN</name>